<evidence type="ECO:0000256" key="1">
    <source>
        <dbReference type="PROSITE-ProRule" id="PRU10141"/>
    </source>
</evidence>
<feature type="compositionally biased region" description="Basic and acidic residues" evidence="2">
    <location>
        <begin position="180"/>
        <end position="197"/>
    </location>
</feature>
<dbReference type="GeneID" id="105428732"/>
<dbReference type="InterPro" id="IPR017441">
    <property type="entry name" value="Protein_kinase_ATP_BS"/>
</dbReference>
<dbReference type="OrthoDB" id="5800476at2759"/>
<dbReference type="InterPro" id="IPR011009">
    <property type="entry name" value="Kinase-like_dom_sf"/>
</dbReference>
<dbReference type="SUPFAM" id="SSF56112">
    <property type="entry name" value="Protein kinase-like (PK-like)"/>
    <property type="match status" value="2"/>
</dbReference>
<proteinExistence type="predicted"/>
<keyword evidence="1" id="KW-0067">ATP-binding</keyword>
<dbReference type="PROSITE" id="PS00107">
    <property type="entry name" value="PROTEIN_KINASE_ATP"/>
    <property type="match status" value="1"/>
</dbReference>
<keyword evidence="1" id="KW-0547">Nucleotide-binding</keyword>
<feature type="region of interest" description="Disordered" evidence="2">
    <location>
        <begin position="118"/>
        <end position="261"/>
    </location>
</feature>
<accession>A0A6I9WJD0</accession>
<evidence type="ECO:0000313" key="4">
    <source>
        <dbReference type="RefSeq" id="XP_011639487.1"/>
    </source>
</evidence>
<sequence length="261" mass="29800">MELRVGNKYRLGRKIGSGSFGDIYLGTNISTGEEVAIKLECIKTRHPQLHIESKFYKMMQGGVEFASYLRYCRDLRFEERPDYSHLRQLFRTLFHGQGFTYDYVFDWNMLKFGNARQPTLPSAQQAPMHSQQSNAALPSGTNNDQEHRSRPYTRQCLPNASVATVGPTLGPNASLRAIRQKREMETRGDQDNQDKSDLQASGAAGQERRVSMRLHRRDALLASTGEMQPKSKKRQCDVNRPTHPDGQTSKRTTQQVNQQHQ</sequence>
<organism evidence="3 4">
    <name type="scientific">Pogonomyrmex barbatus</name>
    <name type="common">red harvester ant</name>
    <dbReference type="NCBI Taxonomy" id="144034"/>
    <lineage>
        <taxon>Eukaryota</taxon>
        <taxon>Metazoa</taxon>
        <taxon>Ecdysozoa</taxon>
        <taxon>Arthropoda</taxon>
        <taxon>Hexapoda</taxon>
        <taxon>Insecta</taxon>
        <taxon>Pterygota</taxon>
        <taxon>Neoptera</taxon>
        <taxon>Endopterygota</taxon>
        <taxon>Hymenoptera</taxon>
        <taxon>Apocrita</taxon>
        <taxon>Aculeata</taxon>
        <taxon>Formicoidea</taxon>
        <taxon>Formicidae</taxon>
        <taxon>Myrmicinae</taxon>
        <taxon>Pogonomyrmex</taxon>
    </lineage>
</organism>
<dbReference type="AlphaFoldDB" id="A0A6I9WJD0"/>
<dbReference type="Proteomes" id="UP000504615">
    <property type="component" value="Unplaced"/>
</dbReference>
<dbReference type="RefSeq" id="XP_011639487.1">
    <property type="nucleotide sequence ID" value="XM_011641185.2"/>
</dbReference>
<evidence type="ECO:0000256" key="2">
    <source>
        <dbReference type="SAM" id="MobiDB-lite"/>
    </source>
</evidence>
<feature type="compositionally biased region" description="Polar residues" evidence="2">
    <location>
        <begin position="245"/>
        <end position="261"/>
    </location>
</feature>
<dbReference type="KEGG" id="pbar:105428732"/>
<dbReference type="Gene3D" id="3.30.200.20">
    <property type="entry name" value="Phosphorylase Kinase, domain 1"/>
    <property type="match status" value="1"/>
</dbReference>
<feature type="compositionally biased region" description="Polar residues" evidence="2">
    <location>
        <begin position="118"/>
        <end position="143"/>
    </location>
</feature>
<feature type="binding site" evidence="1">
    <location>
        <position position="38"/>
    </location>
    <ligand>
        <name>ATP</name>
        <dbReference type="ChEBI" id="CHEBI:30616"/>
    </ligand>
</feature>
<gene>
    <name evidence="4" type="primary">LOC105428732</name>
</gene>
<reference evidence="4" key="1">
    <citation type="submission" date="2025-08" db="UniProtKB">
        <authorList>
            <consortium name="RefSeq"/>
        </authorList>
    </citation>
    <scope>IDENTIFICATION</scope>
</reference>
<name>A0A6I9WJD0_9HYME</name>
<protein>
    <submittedName>
        <fullName evidence="4">Casein kinase I-like</fullName>
    </submittedName>
</protein>
<dbReference type="InterPro" id="IPR050235">
    <property type="entry name" value="CK1_Ser-Thr_kinase"/>
</dbReference>
<keyword evidence="3" id="KW-1185">Reference proteome</keyword>
<dbReference type="PANTHER" id="PTHR11909">
    <property type="entry name" value="CASEIN KINASE-RELATED"/>
    <property type="match status" value="1"/>
</dbReference>
<feature type="compositionally biased region" description="Basic and acidic residues" evidence="2">
    <location>
        <begin position="234"/>
        <end position="243"/>
    </location>
</feature>
<dbReference type="GO" id="GO:0005524">
    <property type="term" value="F:ATP binding"/>
    <property type="evidence" value="ECO:0007669"/>
    <property type="project" value="UniProtKB-UniRule"/>
</dbReference>
<evidence type="ECO:0000313" key="3">
    <source>
        <dbReference type="Proteomes" id="UP000504615"/>
    </source>
</evidence>